<keyword evidence="5 7" id="KW-0472">Membrane</keyword>
<evidence type="ECO:0000256" key="3">
    <source>
        <dbReference type="ARBA" id="ARBA00023055"/>
    </source>
</evidence>
<dbReference type="InterPro" id="IPR031468">
    <property type="entry name" value="SMP_LBD"/>
</dbReference>
<keyword evidence="7" id="KW-0812">Transmembrane</keyword>
<feature type="region of interest" description="Disordered" evidence="6">
    <location>
        <begin position="302"/>
        <end position="321"/>
    </location>
</feature>
<dbReference type="CDD" id="cd21669">
    <property type="entry name" value="SMP_SF"/>
    <property type="match status" value="1"/>
</dbReference>
<dbReference type="PROSITE" id="PS50004">
    <property type="entry name" value="C2"/>
    <property type="match status" value="2"/>
</dbReference>
<proteinExistence type="predicted"/>
<evidence type="ECO:0000259" key="8">
    <source>
        <dbReference type="PROSITE" id="PS50004"/>
    </source>
</evidence>
<keyword evidence="7" id="KW-1133">Transmembrane helix</keyword>
<feature type="transmembrane region" description="Helical" evidence="7">
    <location>
        <begin position="48"/>
        <end position="65"/>
    </location>
</feature>
<dbReference type="Pfam" id="PF00168">
    <property type="entry name" value="C2"/>
    <property type="match status" value="3"/>
</dbReference>
<dbReference type="PROSITE" id="PS51847">
    <property type="entry name" value="SMP"/>
    <property type="match status" value="1"/>
</dbReference>
<accession>A0AAW1K8G7</accession>
<feature type="domain" description="C2" evidence="8">
    <location>
        <begin position="580"/>
        <end position="698"/>
    </location>
</feature>
<gene>
    <name evidence="10" type="ORF">RND81_06G071700</name>
</gene>
<evidence type="ECO:0000256" key="2">
    <source>
        <dbReference type="ARBA" id="ARBA00022448"/>
    </source>
</evidence>
<sequence length="812" mass="91346">MPKINNFSFSLYTTMEFLKQLAIDKPVYLLFVPLIAILWAFEKWVFSLSFWVPLLIAVFATFQYGNHQRQTLAEDLNRKWKRAILEAAPSTALEHCEWLNKLLMEVWLHYIQSKISSKLSYTVERRLKHRRPRLVERFELEEFSLGSSPPSLGLQGMRWSTIGGQKILHTSFEWDTNEISIMLLAKLSKPLYGTARIVINCLYIKGDLQLMPVLDGRAILLSFVSAPEVRIGVALGSGASQLPGTELPVVSSWLVKLFTDTLVKTMVEPHRRCIPLSAVQLGKVAVGGILYVTVVSASQISRNGMKGSPSKRQHGSSMTNAAEEHLGKDLKRFVEVELEDLTRRTEAKPGVNPQWDSTFNMVLHDNAGVIRFHLYETSPGSVKFDHLATCEVKIRYSDDDSTIFWAIGPDSGVIVKRAECCGKLVQMNVPFETSNSGELTVQLVLKEWQFSDGSHSIGLHLGTQPSFQGLANSKTGRKFYVTVVEGQDIGGKDKTGRYEPYVKLQYGKVVKRTKAVPRATNPIWNQIFEFDEIAGGEYLKLKCLYEETFADEFIGGATVNLEGMAEGSVRDISVPLEKVSSGEIRLLIEAVKEGSNGESGNGWIELLLLEAKDLVGADLRGTSDPYVKVQYGNEMRRTKVVYKTINPKWNQTFEFPDDGSPLELQVRDHNAILSSSSIGNCIVEYQRLPPNELSDKWIPLQGVKKGEIHVQVTRRVPELLRRHSSDSDSLSNKAHSISDQMKQMLIKVQSMARAEDLEELSSTLTELQSLEHTQEEYMLQLETERMLLLNKINDLGQELLNSSPALSRRTSY</sequence>
<comment type="caution">
    <text evidence="10">The sequence shown here is derived from an EMBL/GenBank/DDBJ whole genome shotgun (WGS) entry which is preliminary data.</text>
</comment>
<dbReference type="AlphaFoldDB" id="A0AAW1K8G7"/>
<evidence type="ECO:0000259" key="9">
    <source>
        <dbReference type="PROSITE" id="PS51847"/>
    </source>
</evidence>
<evidence type="ECO:0000256" key="7">
    <source>
        <dbReference type="SAM" id="Phobius"/>
    </source>
</evidence>
<reference evidence="10" key="1">
    <citation type="submission" date="2024-03" db="EMBL/GenBank/DDBJ databases">
        <title>WGS assembly of Saponaria officinalis var. Norfolk2.</title>
        <authorList>
            <person name="Jenkins J."/>
            <person name="Shu S."/>
            <person name="Grimwood J."/>
            <person name="Barry K."/>
            <person name="Goodstein D."/>
            <person name="Schmutz J."/>
            <person name="Leebens-Mack J."/>
            <person name="Osbourn A."/>
        </authorList>
    </citation>
    <scope>NUCLEOTIDE SEQUENCE [LARGE SCALE GENOMIC DNA]</scope>
    <source>
        <strain evidence="10">JIC</strain>
    </source>
</reference>
<dbReference type="SMART" id="SM00239">
    <property type="entry name" value="C2"/>
    <property type="match status" value="3"/>
</dbReference>
<organism evidence="10 11">
    <name type="scientific">Saponaria officinalis</name>
    <name type="common">Common soapwort</name>
    <name type="synonym">Lychnis saponaria</name>
    <dbReference type="NCBI Taxonomy" id="3572"/>
    <lineage>
        <taxon>Eukaryota</taxon>
        <taxon>Viridiplantae</taxon>
        <taxon>Streptophyta</taxon>
        <taxon>Embryophyta</taxon>
        <taxon>Tracheophyta</taxon>
        <taxon>Spermatophyta</taxon>
        <taxon>Magnoliopsida</taxon>
        <taxon>eudicotyledons</taxon>
        <taxon>Gunneridae</taxon>
        <taxon>Pentapetalae</taxon>
        <taxon>Caryophyllales</taxon>
        <taxon>Caryophyllaceae</taxon>
        <taxon>Caryophylleae</taxon>
        <taxon>Saponaria</taxon>
    </lineage>
</organism>
<dbReference type="GO" id="GO:0008289">
    <property type="term" value="F:lipid binding"/>
    <property type="evidence" value="ECO:0007669"/>
    <property type="project" value="UniProtKB-KW"/>
</dbReference>
<evidence type="ECO:0000256" key="6">
    <source>
        <dbReference type="SAM" id="MobiDB-lite"/>
    </source>
</evidence>
<dbReference type="InterPro" id="IPR000008">
    <property type="entry name" value="C2_dom"/>
</dbReference>
<evidence type="ECO:0000256" key="5">
    <source>
        <dbReference type="ARBA" id="ARBA00023136"/>
    </source>
</evidence>
<dbReference type="SUPFAM" id="SSF49562">
    <property type="entry name" value="C2 domain (Calcium/lipid-binding domain, CaLB)"/>
    <property type="match status" value="3"/>
</dbReference>
<dbReference type="PANTHER" id="PTHR47264">
    <property type="entry name" value="OS01G0128800 PROTEIN"/>
    <property type="match status" value="1"/>
</dbReference>
<dbReference type="GO" id="GO:0016020">
    <property type="term" value="C:membrane"/>
    <property type="evidence" value="ECO:0007669"/>
    <property type="project" value="UniProtKB-SubCell"/>
</dbReference>
<name>A0AAW1K8G7_SAPOF</name>
<evidence type="ECO:0000313" key="11">
    <source>
        <dbReference type="Proteomes" id="UP001443914"/>
    </source>
</evidence>
<feature type="transmembrane region" description="Helical" evidence="7">
    <location>
        <begin position="20"/>
        <end position="41"/>
    </location>
</feature>
<dbReference type="CDD" id="cd00030">
    <property type="entry name" value="C2"/>
    <property type="match status" value="1"/>
</dbReference>
<dbReference type="GO" id="GO:0006869">
    <property type="term" value="P:lipid transport"/>
    <property type="evidence" value="ECO:0007669"/>
    <property type="project" value="UniProtKB-KW"/>
</dbReference>
<evidence type="ECO:0000256" key="1">
    <source>
        <dbReference type="ARBA" id="ARBA00004370"/>
    </source>
</evidence>
<dbReference type="Proteomes" id="UP001443914">
    <property type="component" value="Unassembled WGS sequence"/>
</dbReference>
<comment type="subcellular location">
    <subcellularLocation>
        <location evidence="1">Membrane</location>
    </subcellularLocation>
</comment>
<evidence type="ECO:0000256" key="4">
    <source>
        <dbReference type="ARBA" id="ARBA00023121"/>
    </source>
</evidence>
<dbReference type="PANTHER" id="PTHR47264:SF3">
    <property type="entry name" value="SYNAPTOTAGMIN-5 ISOFORM X1"/>
    <property type="match status" value="1"/>
</dbReference>
<dbReference type="PRINTS" id="PR00360">
    <property type="entry name" value="C2DOMAIN"/>
</dbReference>
<evidence type="ECO:0000313" key="10">
    <source>
        <dbReference type="EMBL" id="KAK9714101.1"/>
    </source>
</evidence>
<keyword evidence="11" id="KW-1185">Reference proteome</keyword>
<keyword evidence="4" id="KW-0446">Lipid-binding</keyword>
<dbReference type="InterPro" id="IPR035892">
    <property type="entry name" value="C2_domain_sf"/>
</dbReference>
<protein>
    <submittedName>
        <fullName evidence="10">Uncharacterized protein</fullName>
    </submittedName>
</protein>
<feature type="domain" description="SMP-LTD" evidence="9">
    <location>
        <begin position="92"/>
        <end position="277"/>
    </location>
</feature>
<keyword evidence="2" id="KW-0813">Transport</keyword>
<dbReference type="Gene3D" id="2.60.40.150">
    <property type="entry name" value="C2 domain"/>
    <property type="match status" value="3"/>
</dbReference>
<feature type="domain" description="C2" evidence="8">
    <location>
        <begin position="453"/>
        <end position="576"/>
    </location>
</feature>
<keyword evidence="3" id="KW-0445">Lipid transport</keyword>
<dbReference type="EMBL" id="JBDFQZ010000006">
    <property type="protein sequence ID" value="KAK9714101.1"/>
    <property type="molecule type" value="Genomic_DNA"/>
</dbReference>